<gene>
    <name evidence="2" type="ORF">AA0535_1046</name>
</gene>
<accession>A0ABQ0Q135</accession>
<dbReference type="InterPro" id="IPR006680">
    <property type="entry name" value="Amidohydro-rel"/>
</dbReference>
<dbReference type="Proteomes" id="UP001062776">
    <property type="component" value="Unassembled WGS sequence"/>
</dbReference>
<dbReference type="InterPro" id="IPR057744">
    <property type="entry name" value="OTAase-like"/>
</dbReference>
<dbReference type="Gene3D" id="2.30.40.10">
    <property type="entry name" value="Urease, subunit C, domain 1"/>
    <property type="match status" value="1"/>
</dbReference>
<sequence length="408" mass="43307">MNALLLLNATQLDATMASPRLGNVLIENGVIADIDAPSRAAPGVRTLDLRGKMLLPGLIDCHVHVVASTMDLTANAQLPDALAMGRALPIMRGMLHRGFTTVRDVGGAPHALSQAIEEGHIEGPRLITCGKALSRTGGHADNRPRHDTYDAKRWARNFGALGRVADGAEEIRLACRETLREGNDFIKIMANGGVSSPTDPVAAQGYSVVEIETAVQEARDNGTYVAAHLYMPDAIERAVRAGVHSLEHCNNIDAKTARLAAEAGAVSVPTLVTYEALATDGARFGLPPVSIAKIADVRTKGLESLSIMREAGLTMAFGTDLLGDAHDRQNEEFAIRARVLPSREIFASATTIAARLIGMEDRLGVIRPGAFADLIAVTRNPMEDVSVLAHAADMALVMKSGAIVRSTL</sequence>
<dbReference type="CDD" id="cd01299">
    <property type="entry name" value="Met_dep_hydrolase_A"/>
    <property type="match status" value="1"/>
</dbReference>
<organism evidence="2 3">
    <name type="scientific">Asaia krungthepensis NRIC 0535</name>
    <dbReference type="NCBI Taxonomy" id="1307925"/>
    <lineage>
        <taxon>Bacteria</taxon>
        <taxon>Pseudomonadati</taxon>
        <taxon>Pseudomonadota</taxon>
        <taxon>Alphaproteobacteria</taxon>
        <taxon>Acetobacterales</taxon>
        <taxon>Acetobacteraceae</taxon>
        <taxon>Asaia</taxon>
    </lineage>
</organism>
<dbReference type="SUPFAM" id="SSF51556">
    <property type="entry name" value="Metallo-dependent hydrolases"/>
    <property type="match status" value="1"/>
</dbReference>
<evidence type="ECO:0000313" key="3">
    <source>
        <dbReference type="Proteomes" id="UP001062776"/>
    </source>
</evidence>
<reference evidence="2" key="1">
    <citation type="submission" date="2013-04" db="EMBL/GenBank/DDBJ databases">
        <title>The genome sequencing project of 58 acetic acid bacteria.</title>
        <authorList>
            <person name="Okamoto-Kainuma A."/>
            <person name="Ishikawa M."/>
            <person name="Umino S."/>
            <person name="Koizumi Y."/>
            <person name="Shiwa Y."/>
            <person name="Yoshikawa H."/>
            <person name="Matsutani M."/>
            <person name="Matsushita K."/>
        </authorList>
    </citation>
    <scope>NUCLEOTIDE SEQUENCE</scope>
    <source>
        <strain evidence="2">NRIC 0535</strain>
    </source>
</reference>
<dbReference type="InterPro" id="IPR011059">
    <property type="entry name" value="Metal-dep_hydrolase_composite"/>
</dbReference>
<proteinExistence type="predicted"/>
<dbReference type="EMBL" id="BAPV01000005">
    <property type="protein sequence ID" value="GBQ86536.1"/>
    <property type="molecule type" value="Genomic_DNA"/>
</dbReference>
<dbReference type="Pfam" id="PF01979">
    <property type="entry name" value="Amidohydro_1"/>
    <property type="match status" value="1"/>
</dbReference>
<dbReference type="PANTHER" id="PTHR43135">
    <property type="entry name" value="ALPHA-D-RIBOSE 1-METHYLPHOSPHONATE 5-TRIPHOSPHATE DIPHOSPHATASE"/>
    <property type="match status" value="1"/>
</dbReference>
<name>A0ABQ0Q135_9PROT</name>
<evidence type="ECO:0000313" key="2">
    <source>
        <dbReference type="EMBL" id="GBQ86536.1"/>
    </source>
</evidence>
<keyword evidence="3" id="KW-1185">Reference proteome</keyword>
<dbReference type="Gene3D" id="3.20.20.140">
    <property type="entry name" value="Metal-dependent hydrolases"/>
    <property type="match status" value="1"/>
</dbReference>
<dbReference type="PANTHER" id="PTHR43135:SF3">
    <property type="entry name" value="ALPHA-D-RIBOSE 1-METHYLPHOSPHONATE 5-TRIPHOSPHATE DIPHOSPHATASE"/>
    <property type="match status" value="1"/>
</dbReference>
<evidence type="ECO:0000259" key="1">
    <source>
        <dbReference type="Pfam" id="PF01979"/>
    </source>
</evidence>
<dbReference type="InterPro" id="IPR032466">
    <property type="entry name" value="Metal_Hydrolase"/>
</dbReference>
<protein>
    <submittedName>
        <fullName evidence="2">Imidazolonepropionase</fullName>
    </submittedName>
</protein>
<dbReference type="InterPro" id="IPR051781">
    <property type="entry name" value="Metallo-dep_Hydrolase"/>
</dbReference>
<dbReference type="SUPFAM" id="SSF51338">
    <property type="entry name" value="Composite domain of metallo-dependent hydrolases"/>
    <property type="match status" value="1"/>
</dbReference>
<dbReference type="RefSeq" id="WP_264814857.1">
    <property type="nucleotide sequence ID" value="NZ_BAPV01000005.1"/>
</dbReference>
<feature type="domain" description="Amidohydrolase-related" evidence="1">
    <location>
        <begin position="53"/>
        <end position="404"/>
    </location>
</feature>
<comment type="caution">
    <text evidence="2">The sequence shown here is derived from an EMBL/GenBank/DDBJ whole genome shotgun (WGS) entry which is preliminary data.</text>
</comment>